<dbReference type="EMBL" id="JAMXFF010000023">
    <property type="protein sequence ID" value="MCT7967751.1"/>
    <property type="molecule type" value="Genomic_DNA"/>
</dbReference>
<dbReference type="RefSeq" id="WP_261235894.1">
    <property type="nucleotide sequence ID" value="NZ_JAMXFF010000023.1"/>
</dbReference>
<protein>
    <submittedName>
        <fullName evidence="1">Uncharacterized protein</fullName>
    </submittedName>
</protein>
<evidence type="ECO:0000313" key="1">
    <source>
        <dbReference type="EMBL" id="MCT7967751.1"/>
    </source>
</evidence>
<dbReference type="Proteomes" id="UP001525890">
    <property type="component" value="Unassembled WGS sequence"/>
</dbReference>
<sequence length="52" mass="5447">MESGDRVDGPGSGIENKPIGVEVNSLQATQIDVVTKTSSPLLLSPTTSYIPF</sequence>
<keyword evidence="2" id="KW-1185">Reference proteome</keyword>
<name>A0ABT2MSL9_9CYAN</name>
<reference evidence="1 2" key="1">
    <citation type="journal article" date="2022" name="Front. Microbiol.">
        <title>High genomic differentiation and limited gene flow indicate recent cryptic speciation within the genus Laspinema (cyanobacteria).</title>
        <authorList>
            <person name="Stanojkovic A."/>
            <person name="Skoupy S."/>
            <person name="Skaloud P."/>
            <person name="Dvorak P."/>
        </authorList>
    </citation>
    <scope>NUCLEOTIDE SEQUENCE [LARGE SCALE GENOMIC DNA]</scope>
    <source>
        <strain evidence="1 2">D2a</strain>
    </source>
</reference>
<organism evidence="1 2">
    <name type="scientific">Laspinema palackyanum D2a</name>
    <dbReference type="NCBI Taxonomy" id="2953684"/>
    <lineage>
        <taxon>Bacteria</taxon>
        <taxon>Bacillati</taxon>
        <taxon>Cyanobacteriota</taxon>
        <taxon>Cyanophyceae</taxon>
        <taxon>Oscillatoriophycideae</taxon>
        <taxon>Oscillatoriales</taxon>
        <taxon>Laspinemataceae</taxon>
        <taxon>Laspinema</taxon>
        <taxon>Laspinema palackyanum</taxon>
    </lineage>
</organism>
<accession>A0ABT2MSL9</accession>
<evidence type="ECO:0000313" key="2">
    <source>
        <dbReference type="Proteomes" id="UP001525890"/>
    </source>
</evidence>
<comment type="caution">
    <text evidence="1">The sequence shown here is derived from an EMBL/GenBank/DDBJ whole genome shotgun (WGS) entry which is preliminary data.</text>
</comment>
<gene>
    <name evidence="1" type="ORF">NG799_15520</name>
</gene>
<proteinExistence type="predicted"/>